<organism evidence="1 2">
    <name type="scientific">Phormidesmis priestleyi ULC007</name>
    <dbReference type="NCBI Taxonomy" id="1920490"/>
    <lineage>
        <taxon>Bacteria</taxon>
        <taxon>Bacillati</taxon>
        <taxon>Cyanobacteriota</taxon>
        <taxon>Cyanophyceae</taxon>
        <taxon>Leptolyngbyales</taxon>
        <taxon>Leptolyngbyaceae</taxon>
        <taxon>Phormidesmis</taxon>
    </lineage>
</organism>
<dbReference type="Proteomes" id="UP000238634">
    <property type="component" value="Unassembled WGS sequence"/>
</dbReference>
<keyword evidence="1" id="KW-0121">Carboxypeptidase</keyword>
<dbReference type="SUPFAM" id="SSF49464">
    <property type="entry name" value="Carboxypeptidase regulatory domain-like"/>
    <property type="match status" value="1"/>
</dbReference>
<keyword evidence="1" id="KW-0645">Protease</keyword>
<protein>
    <submittedName>
        <fullName evidence="1">Carboxypeptidase regulatory-like domain-containing protein</fullName>
    </submittedName>
</protein>
<accession>A0A2T1DNR4</accession>
<evidence type="ECO:0000313" key="2">
    <source>
        <dbReference type="Proteomes" id="UP000238634"/>
    </source>
</evidence>
<dbReference type="InterPro" id="IPR008969">
    <property type="entry name" value="CarboxyPept-like_regulatory"/>
</dbReference>
<reference evidence="1 2" key="2">
    <citation type="submission" date="2018-03" db="EMBL/GenBank/DDBJ databases">
        <title>The ancient ancestry and fast evolution of plastids.</title>
        <authorList>
            <person name="Moore K.R."/>
            <person name="Magnabosco C."/>
            <person name="Momper L."/>
            <person name="Gold D.A."/>
            <person name="Bosak T."/>
            <person name="Fournier G.P."/>
        </authorList>
    </citation>
    <scope>NUCLEOTIDE SEQUENCE [LARGE SCALE GENOMIC DNA]</scope>
    <source>
        <strain evidence="1 2">ULC007</strain>
    </source>
</reference>
<dbReference type="OrthoDB" id="517322at2"/>
<proteinExistence type="predicted"/>
<sequence>MSNPAVEEIRHRVAIAGSVTDSVSERAIAGAIVELLDPPLQTFTREEGSFYFIDLPVGSYTLNISAPLFGTRYGVVNGLNILVQNTVDNQPILDSKARVRLTPTTLVGRVTRNDNNQPIERAIVQLRWSTVQTLTDKEGRYTLSGLLAGEPTVQASAKGFSTSIQKVVLTAGAETTANFSLSVPP</sequence>
<keyword evidence="1" id="KW-0378">Hydrolase</keyword>
<dbReference type="GO" id="GO:0004180">
    <property type="term" value="F:carboxypeptidase activity"/>
    <property type="evidence" value="ECO:0007669"/>
    <property type="project" value="UniProtKB-KW"/>
</dbReference>
<dbReference type="Pfam" id="PF13620">
    <property type="entry name" value="CarboxypepD_reg"/>
    <property type="match status" value="2"/>
</dbReference>
<reference evidence="1 2" key="1">
    <citation type="submission" date="2018-02" db="EMBL/GenBank/DDBJ databases">
        <authorList>
            <person name="Cohen D.B."/>
            <person name="Kent A.D."/>
        </authorList>
    </citation>
    <scope>NUCLEOTIDE SEQUENCE [LARGE SCALE GENOMIC DNA]</scope>
    <source>
        <strain evidence="1 2">ULC007</strain>
    </source>
</reference>
<gene>
    <name evidence="1" type="ORF">C7B65_01675</name>
</gene>
<dbReference type="RefSeq" id="WP_073069160.1">
    <property type="nucleotide sequence ID" value="NZ_MPPI01000001.1"/>
</dbReference>
<dbReference type="EMBL" id="PVWG01000001">
    <property type="protein sequence ID" value="PSB22140.1"/>
    <property type="molecule type" value="Genomic_DNA"/>
</dbReference>
<dbReference type="GO" id="GO:0030246">
    <property type="term" value="F:carbohydrate binding"/>
    <property type="evidence" value="ECO:0007669"/>
    <property type="project" value="InterPro"/>
</dbReference>
<dbReference type="AlphaFoldDB" id="A0A2T1DNR4"/>
<dbReference type="SUPFAM" id="SSF49452">
    <property type="entry name" value="Starch-binding domain-like"/>
    <property type="match status" value="1"/>
</dbReference>
<evidence type="ECO:0000313" key="1">
    <source>
        <dbReference type="EMBL" id="PSB22140.1"/>
    </source>
</evidence>
<dbReference type="Gene3D" id="2.60.40.1120">
    <property type="entry name" value="Carboxypeptidase-like, regulatory domain"/>
    <property type="match status" value="2"/>
</dbReference>
<name>A0A2T1DNR4_9CYAN</name>
<dbReference type="STRING" id="1920490.GCA_001895925_00883"/>
<comment type="caution">
    <text evidence="1">The sequence shown here is derived from an EMBL/GenBank/DDBJ whole genome shotgun (WGS) entry which is preliminary data.</text>
</comment>
<dbReference type="InterPro" id="IPR013784">
    <property type="entry name" value="Carb-bd-like_fold"/>
</dbReference>
<keyword evidence="2" id="KW-1185">Reference proteome</keyword>